<dbReference type="Gene3D" id="3.90.930.1">
    <property type="match status" value="1"/>
</dbReference>
<reference evidence="1 2" key="1">
    <citation type="journal article" date="2018" name="Int. J. Syst. Evol. Microbiol.">
        <title>Flavobacterium chryseum sp. nov. and Flavobacterium psychroterrae sp. nov., novel environmental bacteria isolated from Antarctica.</title>
        <authorList>
            <person name="Kralova S."/>
            <person name="Svec P."/>
            <person name="Busse H.J."/>
            <person name="Stankova E."/>
            <person name="Vaczi P."/>
            <person name="Sedlacek I."/>
        </authorList>
    </citation>
    <scope>NUCLEOTIDE SEQUENCE [LARGE SCALE GENOMIC DNA]</scope>
    <source>
        <strain evidence="1 2">CCM 8827</strain>
    </source>
</reference>
<name>A0ABS5P711_9FLAO</name>
<gene>
    <name evidence="1" type="ORF">KHA90_02695</name>
</gene>
<sequence length="269" mass="31501">MEKLLKLKKLTKTFKTSIYKYPILFLVFGIVFYSCEKQDKKGVLKTYFPKDKEILFTEYIIKNGDTIVDGKYKLCNYNGIKIKTGLYKNGKSVGPITFFFNNGNIESIDYKNNNKSTETIFNYESGKIERYVFYDDFDMSGFIIRFDEQSNVKSYEGYPILEIYQYKIANKEEFKTKIKQYLKVGDTLKQHYLIANIPNAKRTLKIENQGVDNTKVHRTIKKISQTGLEIKEILIKKGINKIRTIVKYEFNDKGKSVINDTISFEVEVH</sequence>
<dbReference type="Proteomes" id="UP000722625">
    <property type="component" value="Unassembled WGS sequence"/>
</dbReference>
<dbReference type="EMBL" id="JAGYVZ010000002">
    <property type="protein sequence ID" value="MBS7229921.1"/>
    <property type="molecule type" value="Genomic_DNA"/>
</dbReference>
<accession>A0ABS5P711</accession>
<proteinExistence type="predicted"/>
<protein>
    <submittedName>
        <fullName evidence="1">Uncharacterized protein</fullName>
    </submittedName>
</protein>
<organism evidence="1 2">
    <name type="scientific">Flavobacterium psychroterrae</name>
    <dbReference type="NCBI Taxonomy" id="2133767"/>
    <lineage>
        <taxon>Bacteria</taxon>
        <taxon>Pseudomonadati</taxon>
        <taxon>Bacteroidota</taxon>
        <taxon>Flavobacteriia</taxon>
        <taxon>Flavobacteriales</taxon>
        <taxon>Flavobacteriaceae</taxon>
        <taxon>Flavobacterium</taxon>
    </lineage>
</organism>
<dbReference type="SUPFAM" id="SSF82185">
    <property type="entry name" value="Histone H3 K4-specific methyltransferase SET7/9 N-terminal domain"/>
    <property type="match status" value="1"/>
</dbReference>
<keyword evidence="2" id="KW-1185">Reference proteome</keyword>
<evidence type="ECO:0000313" key="2">
    <source>
        <dbReference type="Proteomes" id="UP000722625"/>
    </source>
</evidence>
<comment type="caution">
    <text evidence="1">The sequence shown here is derived from an EMBL/GenBank/DDBJ whole genome shotgun (WGS) entry which is preliminary data.</text>
</comment>
<dbReference type="PROSITE" id="PS51257">
    <property type="entry name" value="PROKAR_LIPOPROTEIN"/>
    <property type="match status" value="1"/>
</dbReference>
<dbReference type="RefSeq" id="WP_213294958.1">
    <property type="nucleotide sequence ID" value="NZ_JAGYVZ010000002.1"/>
</dbReference>
<evidence type="ECO:0000313" key="1">
    <source>
        <dbReference type="EMBL" id="MBS7229921.1"/>
    </source>
</evidence>